<reference evidence="3" key="1">
    <citation type="submission" date="2011-12" db="EMBL/GenBank/DDBJ databases">
        <title>Complete genome sequence of Streptomyces cattleya strain DSM 46488.</title>
        <authorList>
            <person name="Ou H.-Y."/>
            <person name="Li P."/>
            <person name="Zhao C."/>
            <person name="O'Hagan D."/>
            <person name="Deng Z."/>
        </authorList>
    </citation>
    <scope>NUCLEOTIDE SEQUENCE [LARGE SCALE GENOMIC DNA]</scope>
    <source>
        <strain evidence="3">ATCC 35852 / DSM 46488 / JCM 4925 / NBRC 14057 / NRRL 8057</strain>
    </source>
</reference>
<feature type="compositionally biased region" description="Basic and acidic residues" evidence="1">
    <location>
        <begin position="134"/>
        <end position="143"/>
    </location>
</feature>
<accession>G8X2Y1</accession>
<feature type="region of interest" description="Disordered" evidence="1">
    <location>
        <begin position="115"/>
        <end position="159"/>
    </location>
</feature>
<feature type="region of interest" description="Disordered" evidence="1">
    <location>
        <begin position="172"/>
        <end position="247"/>
    </location>
</feature>
<feature type="compositionally biased region" description="Low complexity" evidence="1">
    <location>
        <begin position="1"/>
        <end position="11"/>
    </location>
</feature>
<dbReference type="AlphaFoldDB" id="G8X2Y1"/>
<dbReference type="EMBL" id="CP003219">
    <property type="protein sequence ID" value="AEW96113.1"/>
    <property type="molecule type" value="Genomic_DNA"/>
</dbReference>
<evidence type="ECO:0000313" key="2">
    <source>
        <dbReference type="EMBL" id="AEW96113.1"/>
    </source>
</evidence>
<dbReference type="HOGENOM" id="CLU_1124007_0_0_11"/>
<proteinExistence type="predicted"/>
<dbReference type="KEGG" id="scy:SCATT_37420"/>
<name>G8X2Y1_STREN</name>
<keyword evidence="3" id="KW-1185">Reference proteome</keyword>
<dbReference type="STRING" id="1003195.SCATT_37420"/>
<feature type="compositionally biased region" description="Basic and acidic residues" evidence="1">
    <location>
        <begin position="230"/>
        <end position="247"/>
    </location>
</feature>
<evidence type="ECO:0000256" key="1">
    <source>
        <dbReference type="SAM" id="MobiDB-lite"/>
    </source>
</evidence>
<evidence type="ECO:0000313" key="3">
    <source>
        <dbReference type="Proteomes" id="UP000007842"/>
    </source>
</evidence>
<feature type="region of interest" description="Disordered" evidence="1">
    <location>
        <begin position="1"/>
        <end position="103"/>
    </location>
</feature>
<feature type="compositionally biased region" description="Basic and acidic residues" evidence="1">
    <location>
        <begin position="13"/>
        <end position="22"/>
    </location>
</feature>
<organism evidence="2 3">
    <name type="scientific">Streptantibioticus cattleyicolor (strain ATCC 35852 / DSM 46488 / JCM 4925 / NBRC 14057 / NRRL 8057)</name>
    <name type="common">Streptomyces cattleya</name>
    <dbReference type="NCBI Taxonomy" id="1003195"/>
    <lineage>
        <taxon>Bacteria</taxon>
        <taxon>Bacillati</taxon>
        <taxon>Actinomycetota</taxon>
        <taxon>Actinomycetes</taxon>
        <taxon>Kitasatosporales</taxon>
        <taxon>Streptomycetaceae</taxon>
        <taxon>Streptantibioticus</taxon>
    </lineage>
</organism>
<protein>
    <submittedName>
        <fullName evidence="2">Uncharacterized protein</fullName>
    </submittedName>
</protein>
<feature type="compositionally biased region" description="Basic and acidic residues" evidence="1">
    <location>
        <begin position="185"/>
        <end position="205"/>
    </location>
</feature>
<dbReference type="Proteomes" id="UP000007842">
    <property type="component" value="Chromosome"/>
</dbReference>
<gene>
    <name evidence="2" type="ordered locus">SCATT_37420</name>
</gene>
<sequence length="247" mass="26666">MQIAAEQQFEQFEADRAEESGHHHLVAAGVDAGQPGEQVGQEQEVGEHAEQEADGGQQDAADAGPADPGVLGGAAHRAGGVGGAAQGGGADQPEADQDQGVEALAHQRVLSLVVPFPHRPQAAAELTDPPDTGEQQRRGRDQAHGPGVGGQPGDVDLLGEPGDLLVELVLKGVQLPVGQHRRADRRPQRDQREQRDETAERDRRRQPPPLRPLRVLERPPRVRPHPPPHPRPDPRQPRQPIHDRRLP</sequence>
<feature type="compositionally biased region" description="Gly residues" evidence="1">
    <location>
        <begin position="79"/>
        <end position="90"/>
    </location>
</feature>
<feature type="compositionally biased region" description="Low complexity" evidence="1">
    <location>
        <begin position="54"/>
        <end position="78"/>
    </location>
</feature>
<feature type="compositionally biased region" description="Low complexity" evidence="1">
    <location>
        <begin position="32"/>
        <end position="43"/>
    </location>
</feature>
<dbReference type="PATRIC" id="fig|1003195.29.peg.3738"/>